<evidence type="ECO:0000259" key="4">
    <source>
        <dbReference type="Pfam" id="PF08774"/>
    </source>
</evidence>
<comment type="cofactor">
    <cofactor evidence="1">
        <name>Mg(2+)</name>
        <dbReference type="ChEBI" id="CHEBI:18420"/>
    </cofactor>
</comment>
<keyword evidence="2" id="KW-0540">Nuclease</keyword>
<accession>A0A133UAE6</accession>
<protein>
    <recommendedName>
        <fullName evidence="4">VRR-NUC domain-containing protein</fullName>
    </recommendedName>
</protein>
<evidence type="ECO:0000256" key="1">
    <source>
        <dbReference type="ARBA" id="ARBA00001946"/>
    </source>
</evidence>
<evidence type="ECO:0000256" key="3">
    <source>
        <dbReference type="ARBA" id="ARBA00022801"/>
    </source>
</evidence>
<organism evidence="5 6">
    <name type="scientific">candidate division MSBL1 archaeon SCGC-AAA259E17</name>
    <dbReference type="NCBI Taxonomy" id="1698263"/>
    <lineage>
        <taxon>Archaea</taxon>
        <taxon>Methanobacteriati</taxon>
        <taxon>Methanobacteriota</taxon>
        <taxon>candidate division MSBL1</taxon>
    </lineage>
</organism>
<dbReference type="AlphaFoldDB" id="A0A133UAE6"/>
<sequence>MLDDKRGMPDYLVFRLFQQEIEIDNYSIPKVEVSDKLSDWFFVEVKGENDSLRLNQLRWYRNHQEHPIYIAIMRLEEKRPPS</sequence>
<comment type="caution">
    <text evidence="5">The sequence shown here is derived from an EMBL/GenBank/DDBJ whole genome shotgun (WGS) entry which is preliminary data.</text>
</comment>
<evidence type="ECO:0000313" key="6">
    <source>
        <dbReference type="Proteomes" id="UP000070373"/>
    </source>
</evidence>
<evidence type="ECO:0000256" key="2">
    <source>
        <dbReference type="ARBA" id="ARBA00022722"/>
    </source>
</evidence>
<gene>
    <name evidence="5" type="ORF">AKJ64_04910</name>
</gene>
<dbReference type="GO" id="GO:0004518">
    <property type="term" value="F:nuclease activity"/>
    <property type="evidence" value="ECO:0007669"/>
    <property type="project" value="UniProtKB-KW"/>
</dbReference>
<dbReference type="InterPro" id="IPR014883">
    <property type="entry name" value="VRR_NUC"/>
</dbReference>
<keyword evidence="3" id="KW-0378">Hydrolase</keyword>
<evidence type="ECO:0000313" key="5">
    <source>
        <dbReference type="EMBL" id="KXA91156.1"/>
    </source>
</evidence>
<name>A0A133UAE6_9EURY</name>
<dbReference type="Proteomes" id="UP000070373">
    <property type="component" value="Unassembled WGS sequence"/>
</dbReference>
<proteinExistence type="predicted"/>
<dbReference type="EMBL" id="LHXN01000121">
    <property type="protein sequence ID" value="KXA91156.1"/>
    <property type="molecule type" value="Genomic_DNA"/>
</dbReference>
<keyword evidence="6" id="KW-1185">Reference proteome</keyword>
<dbReference type="GO" id="GO:0016788">
    <property type="term" value="F:hydrolase activity, acting on ester bonds"/>
    <property type="evidence" value="ECO:0007669"/>
    <property type="project" value="InterPro"/>
</dbReference>
<dbReference type="Pfam" id="PF08774">
    <property type="entry name" value="VRR_NUC"/>
    <property type="match status" value="1"/>
</dbReference>
<reference evidence="5 6" key="1">
    <citation type="journal article" date="2016" name="Sci. Rep.">
        <title>Metabolic traits of an uncultured archaeal lineage -MSBL1- from brine pools of the Red Sea.</title>
        <authorList>
            <person name="Mwirichia R."/>
            <person name="Alam I."/>
            <person name="Rashid M."/>
            <person name="Vinu M."/>
            <person name="Ba-Alawi W."/>
            <person name="Anthony Kamau A."/>
            <person name="Kamanda Ngugi D."/>
            <person name="Goker M."/>
            <person name="Klenk H.P."/>
            <person name="Bajic V."/>
            <person name="Stingl U."/>
        </authorList>
    </citation>
    <scope>NUCLEOTIDE SEQUENCE [LARGE SCALE GENOMIC DNA]</scope>
    <source>
        <strain evidence="5">SCGC-AAA259E17</strain>
    </source>
</reference>
<feature type="domain" description="VRR-NUC" evidence="4">
    <location>
        <begin position="7"/>
        <end position="74"/>
    </location>
</feature>